<dbReference type="PANTHER" id="PTHR43395">
    <property type="entry name" value="SENSOR HISTIDINE KINASE CHEA"/>
    <property type="match status" value="1"/>
</dbReference>
<keyword evidence="6" id="KW-0808">Transferase</keyword>
<dbReference type="InterPro" id="IPR036641">
    <property type="entry name" value="HPT_dom_sf"/>
</dbReference>
<dbReference type="InterPro" id="IPR002545">
    <property type="entry name" value="CheW-lke_dom"/>
</dbReference>
<dbReference type="Gene3D" id="3.30.565.10">
    <property type="entry name" value="Histidine kinase-like ATPase, C-terminal domain"/>
    <property type="match status" value="1"/>
</dbReference>
<dbReference type="GO" id="GO:0005737">
    <property type="term" value="C:cytoplasm"/>
    <property type="evidence" value="ECO:0007669"/>
    <property type="project" value="InterPro"/>
</dbReference>
<evidence type="ECO:0000256" key="7">
    <source>
        <dbReference type="ARBA" id="ARBA00022741"/>
    </source>
</evidence>
<feature type="domain" description="HPt" evidence="15">
    <location>
        <begin position="3"/>
        <end position="107"/>
    </location>
</feature>
<dbReference type="EMBL" id="QMQB01000038">
    <property type="protein sequence ID" value="RLE14425.1"/>
    <property type="molecule type" value="Genomic_DNA"/>
</dbReference>
<proteinExistence type="predicted"/>
<feature type="domain" description="Histidine kinase" evidence="13">
    <location>
        <begin position="304"/>
        <end position="562"/>
    </location>
</feature>
<evidence type="ECO:0000256" key="11">
    <source>
        <dbReference type="ARBA" id="ARBA00035100"/>
    </source>
</evidence>
<dbReference type="InterPro" id="IPR036890">
    <property type="entry name" value="HATPase_C_sf"/>
</dbReference>
<keyword evidence="8" id="KW-0418">Kinase</keyword>
<dbReference type="EC" id="2.7.13.3" evidence="2"/>
<dbReference type="GO" id="GO:0006935">
    <property type="term" value="P:chemotaxis"/>
    <property type="evidence" value="ECO:0007669"/>
    <property type="project" value="InterPro"/>
</dbReference>
<organism evidence="16 17">
    <name type="scientific">Aerophobetes bacterium</name>
    <dbReference type="NCBI Taxonomy" id="2030807"/>
    <lineage>
        <taxon>Bacteria</taxon>
        <taxon>Candidatus Aerophobota</taxon>
    </lineage>
</organism>
<feature type="modified residue" description="Phosphohistidine" evidence="12">
    <location>
        <position position="203"/>
    </location>
</feature>
<dbReference type="CDD" id="cd00731">
    <property type="entry name" value="CheA_reg"/>
    <property type="match status" value="1"/>
</dbReference>
<dbReference type="SMART" id="SM00260">
    <property type="entry name" value="CheW"/>
    <property type="match status" value="1"/>
</dbReference>
<dbReference type="InterPro" id="IPR036061">
    <property type="entry name" value="CheW-like_dom_sf"/>
</dbReference>
<dbReference type="CDD" id="cd00088">
    <property type="entry name" value="HPT"/>
    <property type="match status" value="2"/>
</dbReference>
<dbReference type="InterPro" id="IPR004358">
    <property type="entry name" value="Sig_transdc_His_kin-like_C"/>
</dbReference>
<dbReference type="Pfam" id="PF02895">
    <property type="entry name" value="H-kinase_dim"/>
    <property type="match status" value="1"/>
</dbReference>
<evidence type="ECO:0000256" key="4">
    <source>
        <dbReference type="ARBA" id="ARBA00022500"/>
    </source>
</evidence>
<dbReference type="PROSITE" id="PS50109">
    <property type="entry name" value="HIS_KIN"/>
    <property type="match status" value="1"/>
</dbReference>
<reference evidence="16 17" key="1">
    <citation type="submission" date="2018-06" db="EMBL/GenBank/DDBJ databases">
        <title>Extensive metabolic versatility and redundancy in microbially diverse, dynamic hydrothermal sediments.</title>
        <authorList>
            <person name="Dombrowski N."/>
            <person name="Teske A."/>
            <person name="Baker B.J."/>
        </authorList>
    </citation>
    <scope>NUCLEOTIDE SEQUENCE [LARGE SCALE GENOMIC DNA]</scope>
    <source>
        <strain evidence="16">B19_G9</strain>
    </source>
</reference>
<evidence type="ECO:0000256" key="12">
    <source>
        <dbReference type="PROSITE-ProRule" id="PRU00110"/>
    </source>
</evidence>
<evidence type="ECO:0000256" key="3">
    <source>
        <dbReference type="ARBA" id="ARBA00021495"/>
    </source>
</evidence>
<feature type="domain" description="CheW-like" evidence="14">
    <location>
        <begin position="564"/>
        <end position="698"/>
    </location>
</feature>
<dbReference type="PROSITE" id="PS50851">
    <property type="entry name" value="CHEW"/>
    <property type="match status" value="1"/>
</dbReference>
<evidence type="ECO:0000256" key="5">
    <source>
        <dbReference type="ARBA" id="ARBA00022553"/>
    </source>
</evidence>
<sequence length="698" mass="78976">MNEFLTDPAIVGEFVTESREHLESAEQKLLQLEKTPDDPEILNDVFRSFHTIKGSSSFLGLTQLTELSHKLENVLDKLRKKAVKVTPEIIDLIFKGVDILKLFIEDVASGEEEKIEKITNSSVKEVQEFIEEINRSIEKPENTDIKEKAKDYRIKKTEVNEEEKQVFLSAAYQYLSTIRDALDGLKENPSNFDLVNAIFRAMHSLKSSSDYMGFSRIKEISRYQEEILSRVREEEKPVLPDTLNLFEEGYRLLFDLIKIVKEGKGNPPDIQEFLEKMKKLLEGKEKISEKSFPKNKELSGKKEVVEKTIRVPEAKLDLLMNLVSELVINRGTFFSISQRLDSGYDISQLSREMKEATQTMRRITAELQTTVTDLHMLPIKTLFSKFPRLVRDISREKGKKINLEISGEETQLDKMMIEKMSDPLIHLIRNAIDHGIESPGEREKKGKPVPGTIKLSASQEGETVIIQVEDDGRGMDPELIRQTAVKKGIIDRERAKLLDKKRCLDLIFLPGFSTARKVTDISGRGVGMDVVRDAVEKLKGEIEVDTELNRGTRFTIKLPLTMAIVNVLLIEVANQLFALPLSSIRETLKISSDKINKIINKEVTLLRGDVLGVVNLTDLLRLPNNKRKKEKIPVVVIQSGGKNLGLVVDELYKQEEIVIKPLEGVIADTPALAGAAILGDGKIIPILDPQQLIYMSEN</sequence>
<dbReference type="SMART" id="SM00387">
    <property type="entry name" value="HATPase_c"/>
    <property type="match status" value="1"/>
</dbReference>
<dbReference type="Gene3D" id="1.20.120.160">
    <property type="entry name" value="HPT domain"/>
    <property type="match status" value="2"/>
</dbReference>
<dbReference type="SUPFAM" id="SSF55874">
    <property type="entry name" value="ATPase domain of HSP90 chaperone/DNA topoisomerase II/histidine kinase"/>
    <property type="match status" value="1"/>
</dbReference>
<dbReference type="PRINTS" id="PR00344">
    <property type="entry name" value="BCTRLSENSOR"/>
</dbReference>
<comment type="catalytic activity">
    <reaction evidence="1">
        <text>ATP + protein L-histidine = ADP + protein N-phospho-L-histidine.</text>
        <dbReference type="EC" id="2.7.13.3"/>
    </reaction>
</comment>
<dbReference type="SUPFAM" id="SSF50341">
    <property type="entry name" value="CheW-like"/>
    <property type="match status" value="1"/>
</dbReference>
<comment type="function">
    <text evidence="11">Involved in the transmission of sensory signals from the chemoreceptors to the flagellar motors. CheA is autophosphorylated; it can transfer its phosphate group to either CheB or CheY.</text>
</comment>
<dbReference type="Gene3D" id="2.30.30.40">
    <property type="entry name" value="SH3 Domains"/>
    <property type="match status" value="1"/>
</dbReference>
<dbReference type="InterPro" id="IPR037006">
    <property type="entry name" value="CheA-like_homodim_sf"/>
</dbReference>
<dbReference type="Proteomes" id="UP000267654">
    <property type="component" value="Unassembled WGS sequence"/>
</dbReference>
<dbReference type="InterPro" id="IPR004105">
    <property type="entry name" value="CheA-like_dim"/>
</dbReference>
<dbReference type="Pfam" id="PF01584">
    <property type="entry name" value="CheW"/>
    <property type="match status" value="1"/>
</dbReference>
<evidence type="ECO:0000256" key="8">
    <source>
        <dbReference type="ARBA" id="ARBA00022777"/>
    </source>
</evidence>
<evidence type="ECO:0000256" key="10">
    <source>
        <dbReference type="ARBA" id="ARBA00023012"/>
    </source>
</evidence>
<dbReference type="GO" id="GO:0000155">
    <property type="term" value="F:phosphorelay sensor kinase activity"/>
    <property type="evidence" value="ECO:0007669"/>
    <property type="project" value="InterPro"/>
</dbReference>
<feature type="domain" description="HPt" evidence="15">
    <location>
        <begin position="156"/>
        <end position="260"/>
    </location>
</feature>
<dbReference type="InterPro" id="IPR008207">
    <property type="entry name" value="Sig_transdc_His_kin_Hpt_dom"/>
</dbReference>
<evidence type="ECO:0000313" key="16">
    <source>
        <dbReference type="EMBL" id="RLE14425.1"/>
    </source>
</evidence>
<dbReference type="InterPro" id="IPR036097">
    <property type="entry name" value="HisK_dim/P_sf"/>
</dbReference>
<dbReference type="InterPro" id="IPR051315">
    <property type="entry name" value="Bact_Chemotaxis_CheA"/>
</dbReference>
<evidence type="ECO:0000259" key="14">
    <source>
        <dbReference type="PROSITE" id="PS50851"/>
    </source>
</evidence>
<dbReference type="InterPro" id="IPR005467">
    <property type="entry name" value="His_kinase_dom"/>
</dbReference>
<accession>A0A662DG30</accession>
<evidence type="ECO:0000256" key="1">
    <source>
        <dbReference type="ARBA" id="ARBA00000085"/>
    </source>
</evidence>
<dbReference type="SMART" id="SM00073">
    <property type="entry name" value="HPT"/>
    <property type="match status" value="2"/>
</dbReference>
<dbReference type="PROSITE" id="PS50894">
    <property type="entry name" value="HPT"/>
    <property type="match status" value="2"/>
</dbReference>
<gene>
    <name evidence="16" type="ORF">DRI96_01460</name>
</gene>
<name>A0A662DG30_UNCAE</name>
<dbReference type="Gene3D" id="1.10.287.560">
    <property type="entry name" value="Histidine kinase CheA-like, homodimeric domain"/>
    <property type="match status" value="1"/>
</dbReference>
<evidence type="ECO:0000259" key="13">
    <source>
        <dbReference type="PROSITE" id="PS50109"/>
    </source>
</evidence>
<keyword evidence="4" id="KW-0145">Chemotaxis</keyword>
<dbReference type="Pfam" id="PF02518">
    <property type="entry name" value="HATPase_c"/>
    <property type="match status" value="1"/>
</dbReference>
<evidence type="ECO:0000256" key="2">
    <source>
        <dbReference type="ARBA" id="ARBA00012438"/>
    </source>
</evidence>
<comment type="caution">
    <text evidence="16">The sequence shown here is derived from an EMBL/GenBank/DDBJ whole genome shotgun (WGS) entry which is preliminary data.</text>
</comment>
<keyword evidence="10" id="KW-0902">Two-component regulatory system</keyword>
<dbReference type="FunFam" id="3.30.565.10:FF:000016">
    <property type="entry name" value="Chemotaxis protein CheA, putative"/>
    <property type="match status" value="1"/>
</dbReference>
<dbReference type="AlphaFoldDB" id="A0A662DG30"/>
<keyword evidence="7" id="KW-0547">Nucleotide-binding</keyword>
<dbReference type="PANTHER" id="PTHR43395:SF10">
    <property type="entry name" value="CHEMOTAXIS PROTEIN CHEA"/>
    <property type="match status" value="1"/>
</dbReference>
<dbReference type="SUPFAM" id="SSF47226">
    <property type="entry name" value="Histidine-containing phosphotransfer domain, HPT domain"/>
    <property type="match status" value="2"/>
</dbReference>
<evidence type="ECO:0000256" key="6">
    <source>
        <dbReference type="ARBA" id="ARBA00022679"/>
    </source>
</evidence>
<dbReference type="SMART" id="SM01231">
    <property type="entry name" value="H-kinase_dim"/>
    <property type="match status" value="1"/>
</dbReference>
<keyword evidence="9" id="KW-0067">ATP-binding</keyword>
<evidence type="ECO:0000256" key="9">
    <source>
        <dbReference type="ARBA" id="ARBA00022840"/>
    </source>
</evidence>
<feature type="modified residue" description="Phosphohistidine" evidence="12">
    <location>
        <position position="50"/>
    </location>
</feature>
<dbReference type="Pfam" id="PF01627">
    <property type="entry name" value="Hpt"/>
    <property type="match status" value="2"/>
</dbReference>
<dbReference type="CDD" id="cd16916">
    <property type="entry name" value="HATPase_CheA-like"/>
    <property type="match status" value="1"/>
</dbReference>
<evidence type="ECO:0000313" key="17">
    <source>
        <dbReference type="Proteomes" id="UP000267654"/>
    </source>
</evidence>
<protein>
    <recommendedName>
        <fullName evidence="3">Chemotaxis protein CheA</fullName>
        <ecNumber evidence="2">2.7.13.3</ecNumber>
    </recommendedName>
</protein>
<evidence type="ECO:0000259" key="15">
    <source>
        <dbReference type="PROSITE" id="PS50894"/>
    </source>
</evidence>
<dbReference type="InterPro" id="IPR003594">
    <property type="entry name" value="HATPase_dom"/>
</dbReference>
<keyword evidence="5 12" id="KW-0597">Phosphoprotein</keyword>
<dbReference type="SUPFAM" id="SSF47384">
    <property type="entry name" value="Homodimeric domain of signal transducing histidine kinase"/>
    <property type="match status" value="1"/>
</dbReference>